<proteinExistence type="predicted"/>
<evidence type="ECO:0000313" key="1">
    <source>
        <dbReference type="EMBL" id="KAJ8510655.1"/>
    </source>
</evidence>
<comment type="caution">
    <text evidence="1">The sequence shown here is derived from an EMBL/GenBank/DDBJ whole genome shotgun (WGS) entry which is preliminary data.</text>
</comment>
<dbReference type="AlphaFoldDB" id="A0AAV8RVJ1"/>
<accession>A0AAV8RVJ1</accession>
<evidence type="ECO:0000313" key="2">
    <source>
        <dbReference type="Proteomes" id="UP001222027"/>
    </source>
</evidence>
<organism evidence="1 2">
    <name type="scientific">Ensete ventricosum</name>
    <name type="common">Abyssinian banana</name>
    <name type="synonym">Musa ensete</name>
    <dbReference type="NCBI Taxonomy" id="4639"/>
    <lineage>
        <taxon>Eukaryota</taxon>
        <taxon>Viridiplantae</taxon>
        <taxon>Streptophyta</taxon>
        <taxon>Embryophyta</taxon>
        <taxon>Tracheophyta</taxon>
        <taxon>Spermatophyta</taxon>
        <taxon>Magnoliopsida</taxon>
        <taxon>Liliopsida</taxon>
        <taxon>Zingiberales</taxon>
        <taxon>Musaceae</taxon>
        <taxon>Ensete</taxon>
    </lineage>
</organism>
<protein>
    <submittedName>
        <fullName evidence="1">Uncharacterized protein</fullName>
    </submittedName>
</protein>
<dbReference type="EMBL" id="JAQQAF010000001">
    <property type="protein sequence ID" value="KAJ8510655.1"/>
    <property type="molecule type" value="Genomic_DNA"/>
</dbReference>
<dbReference type="Proteomes" id="UP001222027">
    <property type="component" value="Unassembled WGS sequence"/>
</dbReference>
<name>A0AAV8RVJ1_ENSVE</name>
<reference evidence="1 2" key="1">
    <citation type="submission" date="2022-12" db="EMBL/GenBank/DDBJ databases">
        <title>Chromosome-scale assembly of the Ensete ventricosum genome.</title>
        <authorList>
            <person name="Dussert Y."/>
            <person name="Stocks J."/>
            <person name="Wendawek A."/>
            <person name="Woldeyes F."/>
            <person name="Nichols R.A."/>
            <person name="Borrell J.S."/>
        </authorList>
    </citation>
    <scope>NUCLEOTIDE SEQUENCE [LARGE SCALE GENOMIC DNA]</scope>
    <source>
        <strain evidence="2">cv. Maze</strain>
        <tissue evidence="1">Seeds</tissue>
    </source>
</reference>
<gene>
    <name evidence="1" type="ORF">OPV22_001089</name>
</gene>
<sequence>MDGRMDTVCLCRDPLLSTHLGWVKAFGFFIGRVKVVQPVVSGGDRVPVPRHTQQHVFEKSSQSERSLTTLTCPMDRGSFPALTVDYLISMILIKCTKGNEFMKADFVRSVKDQLMYICREKEDSQLSILLPLVSQKDFFMSDNNN</sequence>
<keyword evidence="2" id="KW-1185">Reference proteome</keyword>